<dbReference type="NCBIfam" id="NF003314">
    <property type="entry name" value="PRK04322.1"/>
    <property type="match status" value="1"/>
</dbReference>
<dbReference type="EMBL" id="KB456260">
    <property type="protein sequence ID" value="EMF17472.1"/>
    <property type="molecule type" value="Genomic_DNA"/>
</dbReference>
<feature type="transmembrane region" description="Helical" evidence="6">
    <location>
        <begin position="13"/>
        <end position="32"/>
    </location>
</feature>
<dbReference type="OMA" id="RMDLGMT"/>
<proteinExistence type="inferred from homology"/>
<dbReference type="FunFam" id="3.40.1490.10:FF:000001">
    <property type="entry name" value="Peptidyl-tRNA hydrolase 2"/>
    <property type="match status" value="1"/>
</dbReference>
<dbReference type="GeneID" id="27906590"/>
<dbReference type="Proteomes" id="UP000016931">
    <property type="component" value="Unassembled WGS sequence"/>
</dbReference>
<keyword evidence="2" id="KW-0378">Hydrolase</keyword>
<comment type="catalytic activity">
    <reaction evidence="4">
        <text>an N-acyl-L-alpha-aminoacyl-tRNA + H2O = an N-acyl-L-amino acid + a tRNA + H(+)</text>
        <dbReference type="Rhea" id="RHEA:54448"/>
        <dbReference type="Rhea" id="RHEA-COMP:10123"/>
        <dbReference type="Rhea" id="RHEA-COMP:13883"/>
        <dbReference type="ChEBI" id="CHEBI:15377"/>
        <dbReference type="ChEBI" id="CHEBI:15378"/>
        <dbReference type="ChEBI" id="CHEBI:59874"/>
        <dbReference type="ChEBI" id="CHEBI:78442"/>
        <dbReference type="ChEBI" id="CHEBI:138191"/>
        <dbReference type="EC" id="3.1.1.29"/>
    </reaction>
</comment>
<dbReference type="eggNOG" id="KOG3282">
    <property type="taxonomic scope" value="Eukaryota"/>
</dbReference>
<dbReference type="RefSeq" id="XP_016765593.1">
    <property type="nucleotide sequence ID" value="XM_016909453.1"/>
</dbReference>
<dbReference type="EC" id="3.1.1.29" evidence="1"/>
<dbReference type="STRING" id="692275.N1QMC2"/>
<keyword evidence="6" id="KW-0812">Transmembrane</keyword>
<evidence type="ECO:0000256" key="5">
    <source>
        <dbReference type="SAM" id="MobiDB-lite"/>
    </source>
</evidence>
<sequence>MAQPPLDRPPPSAASYAIAAAIVAFTTGYFIGKARSIGLFGQSPVDYTMAAGGASDDDDDEDGDDSGSEESAQDLGELQTFEGSTEECKLVLVVRTDLGMTKGKIAAQCGHATLACYKSFLRINPKHPILQRWESQGQAKVALKVDSEDEMLMLQATAVSLGLCAQVIHDAGRTQIASGSATVLGIGPAPKSKINEVTGHLKLL</sequence>
<name>N1QMC2_SPHMS</name>
<dbReference type="Pfam" id="PF01981">
    <property type="entry name" value="PTH2"/>
    <property type="match status" value="1"/>
</dbReference>
<dbReference type="PANTHER" id="PTHR12649">
    <property type="entry name" value="PEPTIDYL-TRNA HYDROLASE 2"/>
    <property type="match status" value="1"/>
</dbReference>
<dbReference type="NCBIfam" id="TIGR00283">
    <property type="entry name" value="arch_pth2"/>
    <property type="match status" value="1"/>
</dbReference>
<evidence type="ECO:0000256" key="6">
    <source>
        <dbReference type="SAM" id="Phobius"/>
    </source>
</evidence>
<evidence type="ECO:0000313" key="8">
    <source>
        <dbReference type="Proteomes" id="UP000016931"/>
    </source>
</evidence>
<dbReference type="Gene3D" id="3.40.1490.10">
    <property type="entry name" value="Bit1"/>
    <property type="match status" value="1"/>
</dbReference>
<evidence type="ECO:0000256" key="2">
    <source>
        <dbReference type="ARBA" id="ARBA00022801"/>
    </source>
</evidence>
<dbReference type="InterPro" id="IPR023476">
    <property type="entry name" value="Pep_tRNA_hydro_II_dom_sf"/>
</dbReference>
<feature type="region of interest" description="Disordered" evidence="5">
    <location>
        <begin position="50"/>
        <end position="76"/>
    </location>
</feature>
<dbReference type="PANTHER" id="PTHR12649:SF11">
    <property type="entry name" value="PEPTIDYL-TRNA HYDROLASE 2, MITOCHONDRIAL"/>
    <property type="match status" value="1"/>
</dbReference>
<organism evidence="7 8">
    <name type="scientific">Sphaerulina musiva (strain SO2202)</name>
    <name type="common">Poplar stem canker fungus</name>
    <name type="synonym">Septoria musiva</name>
    <dbReference type="NCBI Taxonomy" id="692275"/>
    <lineage>
        <taxon>Eukaryota</taxon>
        <taxon>Fungi</taxon>
        <taxon>Dikarya</taxon>
        <taxon>Ascomycota</taxon>
        <taxon>Pezizomycotina</taxon>
        <taxon>Dothideomycetes</taxon>
        <taxon>Dothideomycetidae</taxon>
        <taxon>Mycosphaerellales</taxon>
        <taxon>Mycosphaerellaceae</taxon>
        <taxon>Sphaerulina</taxon>
    </lineage>
</organism>
<evidence type="ECO:0000256" key="3">
    <source>
        <dbReference type="ARBA" id="ARBA00038050"/>
    </source>
</evidence>
<comment type="similarity">
    <text evidence="3">Belongs to the PTH2 family.</text>
</comment>
<feature type="compositionally biased region" description="Acidic residues" evidence="5">
    <location>
        <begin position="55"/>
        <end position="72"/>
    </location>
</feature>
<protein>
    <recommendedName>
        <fullName evidence="1">peptidyl-tRNA hydrolase</fullName>
        <ecNumber evidence="1">3.1.1.29</ecNumber>
    </recommendedName>
</protein>
<accession>N1QMC2</accession>
<keyword evidence="8" id="KW-1185">Reference proteome</keyword>
<dbReference type="AlphaFoldDB" id="N1QMC2"/>
<dbReference type="OrthoDB" id="1733656at2759"/>
<dbReference type="InterPro" id="IPR002833">
    <property type="entry name" value="PTH2"/>
</dbReference>
<evidence type="ECO:0000256" key="1">
    <source>
        <dbReference type="ARBA" id="ARBA00013260"/>
    </source>
</evidence>
<keyword evidence="6" id="KW-0472">Membrane</keyword>
<dbReference type="SUPFAM" id="SSF102462">
    <property type="entry name" value="Peptidyl-tRNA hydrolase II"/>
    <property type="match status" value="1"/>
</dbReference>
<evidence type="ECO:0000313" key="7">
    <source>
        <dbReference type="EMBL" id="EMF17472.1"/>
    </source>
</evidence>
<evidence type="ECO:0000256" key="4">
    <source>
        <dbReference type="ARBA" id="ARBA00048707"/>
    </source>
</evidence>
<dbReference type="CDD" id="cd02430">
    <property type="entry name" value="PTH2"/>
    <property type="match status" value="1"/>
</dbReference>
<dbReference type="GO" id="GO:0005829">
    <property type="term" value="C:cytosol"/>
    <property type="evidence" value="ECO:0007669"/>
    <property type="project" value="TreeGrafter"/>
</dbReference>
<gene>
    <name evidence="7" type="ORF">SEPMUDRAFT_57926</name>
</gene>
<keyword evidence="6" id="KW-1133">Transmembrane helix</keyword>
<dbReference type="GO" id="GO:0004045">
    <property type="term" value="F:peptidyl-tRNA hydrolase activity"/>
    <property type="evidence" value="ECO:0007669"/>
    <property type="project" value="UniProtKB-EC"/>
</dbReference>
<dbReference type="HOGENOM" id="CLU_073661_0_3_1"/>
<reference evidence="7 8" key="1">
    <citation type="journal article" date="2012" name="PLoS Pathog.">
        <title>Diverse lifestyles and strategies of plant pathogenesis encoded in the genomes of eighteen Dothideomycetes fungi.</title>
        <authorList>
            <person name="Ohm R.A."/>
            <person name="Feau N."/>
            <person name="Henrissat B."/>
            <person name="Schoch C.L."/>
            <person name="Horwitz B.A."/>
            <person name="Barry K.W."/>
            <person name="Condon B.J."/>
            <person name="Copeland A.C."/>
            <person name="Dhillon B."/>
            <person name="Glaser F."/>
            <person name="Hesse C.N."/>
            <person name="Kosti I."/>
            <person name="LaButti K."/>
            <person name="Lindquist E.A."/>
            <person name="Lucas S."/>
            <person name="Salamov A.A."/>
            <person name="Bradshaw R.E."/>
            <person name="Ciuffetti L."/>
            <person name="Hamelin R.C."/>
            <person name="Kema G.H.J."/>
            <person name="Lawrence C."/>
            <person name="Scott J.A."/>
            <person name="Spatafora J.W."/>
            <person name="Turgeon B.G."/>
            <person name="de Wit P.J.G.M."/>
            <person name="Zhong S."/>
            <person name="Goodwin S.B."/>
            <person name="Grigoriev I.V."/>
        </authorList>
    </citation>
    <scope>NUCLEOTIDE SEQUENCE [LARGE SCALE GENOMIC DNA]</scope>
    <source>
        <strain evidence="7 8">SO2202</strain>
    </source>
</reference>